<dbReference type="PIRSF" id="PIRSF037404">
    <property type="entry name" value="DNMT1"/>
    <property type="match status" value="1"/>
</dbReference>
<dbReference type="InterPro" id="IPR022702">
    <property type="entry name" value="Cytosine_MeTrfase1_RFD"/>
</dbReference>
<dbReference type="GO" id="GO:0003682">
    <property type="term" value="F:chromatin binding"/>
    <property type="evidence" value="ECO:0007669"/>
    <property type="project" value="InterPro"/>
</dbReference>
<evidence type="ECO:0000256" key="11">
    <source>
        <dbReference type="SAM" id="MobiDB-lite"/>
    </source>
</evidence>
<dbReference type="InterPro" id="IPR043151">
    <property type="entry name" value="BAH_sf"/>
</dbReference>
<evidence type="ECO:0000313" key="14">
    <source>
        <dbReference type="Proteomes" id="UP001295794"/>
    </source>
</evidence>
<dbReference type="InterPro" id="IPR050390">
    <property type="entry name" value="C5-Methyltransferase"/>
</dbReference>
<dbReference type="Gene3D" id="3.40.50.150">
    <property type="entry name" value="Vaccinia Virus protein VP39"/>
    <property type="match status" value="1"/>
</dbReference>
<gene>
    <name evidence="13" type="ORF">MYCIT1_LOCUS30850</name>
</gene>
<keyword evidence="5 10" id="KW-0949">S-adenosyl-L-methionine</keyword>
<proteinExistence type="inferred from homology"/>
<reference evidence="13" key="1">
    <citation type="submission" date="2023-11" db="EMBL/GenBank/DDBJ databases">
        <authorList>
            <person name="De Vega J J."/>
            <person name="De Vega J J."/>
        </authorList>
    </citation>
    <scope>NUCLEOTIDE SEQUENCE</scope>
</reference>
<evidence type="ECO:0000256" key="2">
    <source>
        <dbReference type="ARBA" id="ARBA00011975"/>
    </source>
</evidence>
<dbReference type="EC" id="2.1.1.37" evidence="2"/>
<keyword evidence="14" id="KW-1185">Reference proteome</keyword>
<evidence type="ECO:0000256" key="10">
    <source>
        <dbReference type="PROSITE-ProRule" id="PRU01016"/>
    </source>
</evidence>
<dbReference type="Proteomes" id="UP001295794">
    <property type="component" value="Unassembled WGS sequence"/>
</dbReference>
<feature type="region of interest" description="Disordered" evidence="11">
    <location>
        <begin position="1"/>
        <end position="62"/>
    </location>
</feature>
<evidence type="ECO:0000256" key="4">
    <source>
        <dbReference type="ARBA" id="ARBA00022679"/>
    </source>
</evidence>
<comment type="similarity">
    <text evidence="10">Belongs to the class I-like SAM-binding methyltransferase superfamily. C5-methyltransferase family.</text>
</comment>
<dbReference type="Gene3D" id="3.90.120.10">
    <property type="entry name" value="DNA Methylase, subunit A, domain 2"/>
    <property type="match status" value="1"/>
</dbReference>
<dbReference type="Pfam" id="PF01426">
    <property type="entry name" value="BAH"/>
    <property type="match status" value="1"/>
</dbReference>
<dbReference type="Pfam" id="PF12047">
    <property type="entry name" value="DNMT1-RFD"/>
    <property type="match status" value="1"/>
</dbReference>
<feature type="compositionally biased region" description="Pro residues" evidence="11">
    <location>
        <begin position="28"/>
        <end position="40"/>
    </location>
</feature>
<keyword evidence="3 10" id="KW-0489">Methyltransferase</keyword>
<dbReference type="InterPro" id="IPR029063">
    <property type="entry name" value="SAM-dependent_MTases_sf"/>
</dbReference>
<dbReference type="InterPro" id="IPR001025">
    <property type="entry name" value="BAH_dom"/>
</dbReference>
<dbReference type="GO" id="GO:0006346">
    <property type="term" value="P:DNA methylation-dependent constitutive heterochromatin formation"/>
    <property type="evidence" value="ECO:0007669"/>
    <property type="project" value="InterPro"/>
</dbReference>
<dbReference type="Gene3D" id="2.30.30.490">
    <property type="match status" value="2"/>
</dbReference>
<keyword evidence="7" id="KW-0238">DNA-binding</keyword>
<dbReference type="PRINTS" id="PR00105">
    <property type="entry name" value="C5METTRFRASE"/>
</dbReference>
<evidence type="ECO:0000256" key="5">
    <source>
        <dbReference type="ARBA" id="ARBA00022691"/>
    </source>
</evidence>
<dbReference type="GO" id="GO:0032259">
    <property type="term" value="P:methylation"/>
    <property type="evidence" value="ECO:0007669"/>
    <property type="project" value="UniProtKB-KW"/>
</dbReference>
<keyword evidence="8" id="KW-0539">Nucleus</keyword>
<keyword evidence="6" id="KW-0677">Repeat</keyword>
<dbReference type="PROSITE" id="PS51679">
    <property type="entry name" value="SAM_MT_C5"/>
    <property type="match status" value="1"/>
</dbReference>
<name>A0AAD2K5I1_9AGAR</name>
<evidence type="ECO:0000256" key="3">
    <source>
        <dbReference type="ARBA" id="ARBA00022603"/>
    </source>
</evidence>
<dbReference type="GO" id="GO:0005634">
    <property type="term" value="C:nucleus"/>
    <property type="evidence" value="ECO:0007669"/>
    <property type="project" value="UniProtKB-SubCell"/>
</dbReference>
<feature type="domain" description="BAH" evidence="12">
    <location>
        <begin position="564"/>
        <end position="685"/>
    </location>
</feature>
<evidence type="ECO:0000256" key="6">
    <source>
        <dbReference type="ARBA" id="ARBA00022737"/>
    </source>
</evidence>
<comment type="subcellular location">
    <subcellularLocation>
        <location evidence="1">Nucleus</location>
    </subcellularLocation>
</comment>
<organism evidence="13 14">
    <name type="scientific">Mycena citricolor</name>
    <dbReference type="NCBI Taxonomy" id="2018698"/>
    <lineage>
        <taxon>Eukaryota</taxon>
        <taxon>Fungi</taxon>
        <taxon>Dikarya</taxon>
        <taxon>Basidiomycota</taxon>
        <taxon>Agaricomycotina</taxon>
        <taxon>Agaricomycetes</taxon>
        <taxon>Agaricomycetidae</taxon>
        <taxon>Agaricales</taxon>
        <taxon>Marasmiineae</taxon>
        <taxon>Mycenaceae</taxon>
        <taxon>Mycena</taxon>
    </lineage>
</organism>
<feature type="active site" evidence="9 10">
    <location>
        <position position="821"/>
    </location>
</feature>
<evidence type="ECO:0000256" key="1">
    <source>
        <dbReference type="ARBA" id="ARBA00004123"/>
    </source>
</evidence>
<accession>A0AAD2K5I1</accession>
<dbReference type="PANTHER" id="PTHR10629:SF52">
    <property type="entry name" value="DNA (CYTOSINE-5)-METHYLTRANSFERASE 1"/>
    <property type="match status" value="1"/>
</dbReference>
<dbReference type="EMBL" id="CAVNYO010000440">
    <property type="protein sequence ID" value="CAK5280360.1"/>
    <property type="molecule type" value="Genomic_DNA"/>
</dbReference>
<dbReference type="InterPro" id="IPR001525">
    <property type="entry name" value="C5_MeTfrase"/>
</dbReference>
<evidence type="ECO:0000259" key="12">
    <source>
        <dbReference type="PROSITE" id="PS51038"/>
    </source>
</evidence>
<dbReference type="PROSITE" id="PS51038">
    <property type="entry name" value="BAH"/>
    <property type="match status" value="1"/>
</dbReference>
<evidence type="ECO:0000313" key="13">
    <source>
        <dbReference type="EMBL" id="CAK5280360.1"/>
    </source>
</evidence>
<dbReference type="GO" id="GO:0003677">
    <property type="term" value="F:DNA binding"/>
    <property type="evidence" value="ECO:0007669"/>
    <property type="project" value="UniProtKB-KW"/>
</dbReference>
<evidence type="ECO:0000256" key="9">
    <source>
        <dbReference type="PIRSR" id="PIRSR037404-1"/>
    </source>
</evidence>
<dbReference type="GO" id="GO:0044027">
    <property type="term" value="P:negative regulation of gene expression via chromosomal CpG island methylation"/>
    <property type="evidence" value="ECO:0007669"/>
    <property type="project" value="TreeGrafter"/>
</dbReference>
<sequence>MPRARPSAFDVTDAASEGRHAYATDRPQSPPPPPPPPPRATPSIPAKRRSEQHAPAAERAPKVSRPVDLVYFEPPPNLIVEDRHFRVDGEEDYDGNDGKPIRILSNFCIFEPAARNQCVSLRELEARSPSREFFAVGIPFLLHEDEDDHAEQENDEEEFLSLANIRLCPLDYSTDNAAIILSTAHAYYVLMRPSFLYRRHFEQYLVPIEIARWIIESARSRVQGDLVRLAYAKNPRWTRQNLVDSAKQVPYVLDAISEAGDQAALNRSMLVVNLLKLPGQSRTDRMNRFTDTTRPLTRLLGNRDLAVLRQQLPTHVTPLIAEFASGYFQEKLHVLSGGPTKNPSKAEVARRREAALEYLKAHVELSRQQRRGLLNLEFDRGSELYVESAMVNQQRYKRGDFVLIRRGTQSLFPSLKAPELKVDPSDEHQLFKLFWFARIVYFNVDTRKVHVQWAYHASQMFLDDMADPLGLFLTTLCEDQSIESIVGVPLKVELRNASPDKDKYTLECFTYDERDASFTTLDRKLMQEFNARQPGQNCLPCSKKNPQYRSGTGRQRSKTILADEQYHPNDFILFQNLKGDGPAEVGQIKTLRTSSGHIVQVEVKMLIRIRQVGLVEDDPYPERHLVLTDHDDVVVEVENIIRRIHVFALDFFREGELAKWVAHSPFNFYCSFRIPILGLRDQRTPVTAASLPVCRHCKPPLFDRHEQDLEKKFDEQQKLEKPYCLDLFGGTGAFSGGVAQGSRGCVQPTHLVEISPSAAKTVLKNWPNLAVSCQDANQILEYWVKASRGMEAPKQLYDDKTPVPAPLKPGTVRTIFAGLPCQSHSGLNMYRKVAEDHKSNLLLTALSFVDLLRPDYFYIENVPGFLRYNLLARQVGPHRTEGGVKSGGLKLAVKALLSMNYQVRFALLQAAHYGTPQRRVRFLLVAAKAGLPLPGMPQPTHDFPSAQQLAMHLPYPENQNLTVKPICTRRGYAAHAGVTINDATSDLPKWDMKHPKHNTRPGIRSFGCNEPGQLFVGMRGPDVQYTHEPRTSYQRMMRERLTTDIQHITKCFFSRTVERMILVPVEAGANFRALGDHVGEYQTHSATSAVGRNRYRGNQYQRLDGDTCFPTIVTNVHPTAKQGEVLHPTCLRMVTVRELARLQGFPDWFVFVADRPEGSVVTFHRQIGNAVPWQISRALGRELRKALFEDWKSKNEESDDRS</sequence>
<comment type="caution">
    <text evidence="13">The sequence shown here is derived from an EMBL/GenBank/DDBJ whole genome shotgun (WGS) entry which is preliminary data.</text>
</comment>
<dbReference type="GO" id="GO:0003886">
    <property type="term" value="F:DNA (cytosine-5-)-methyltransferase activity"/>
    <property type="evidence" value="ECO:0007669"/>
    <property type="project" value="UniProtKB-EC"/>
</dbReference>
<protein>
    <recommendedName>
        <fullName evidence="2">DNA (cytosine-5-)-methyltransferase</fullName>
        <ecNumber evidence="2">2.1.1.37</ecNumber>
    </recommendedName>
</protein>
<dbReference type="PANTHER" id="PTHR10629">
    <property type="entry name" value="CYTOSINE-SPECIFIC METHYLTRANSFERASE"/>
    <property type="match status" value="1"/>
</dbReference>
<keyword evidence="4 10" id="KW-0808">Transferase</keyword>
<dbReference type="AlphaFoldDB" id="A0AAD2K5I1"/>
<dbReference type="SUPFAM" id="SSF53335">
    <property type="entry name" value="S-adenosyl-L-methionine-dependent methyltransferases"/>
    <property type="match status" value="1"/>
</dbReference>
<evidence type="ECO:0000256" key="8">
    <source>
        <dbReference type="ARBA" id="ARBA00023242"/>
    </source>
</evidence>
<dbReference type="Pfam" id="PF00145">
    <property type="entry name" value="DNA_methylase"/>
    <property type="match status" value="1"/>
</dbReference>
<evidence type="ECO:0000256" key="7">
    <source>
        <dbReference type="ARBA" id="ARBA00023125"/>
    </source>
</evidence>